<feature type="transmembrane region" description="Helical" evidence="10">
    <location>
        <begin position="252"/>
        <end position="272"/>
    </location>
</feature>
<evidence type="ECO:0000313" key="12">
    <source>
        <dbReference type="Proteomes" id="UP001497644"/>
    </source>
</evidence>
<evidence type="ECO:0000313" key="11">
    <source>
        <dbReference type="EMBL" id="CAL1676386.1"/>
    </source>
</evidence>
<evidence type="ECO:0000256" key="9">
    <source>
        <dbReference type="ARBA" id="ARBA00023224"/>
    </source>
</evidence>
<evidence type="ECO:0000256" key="8">
    <source>
        <dbReference type="ARBA" id="ARBA00023170"/>
    </source>
</evidence>
<reference evidence="11" key="1">
    <citation type="submission" date="2024-04" db="EMBL/GenBank/DDBJ databases">
        <authorList>
            <consortium name="Molecular Ecology Group"/>
        </authorList>
    </citation>
    <scope>NUCLEOTIDE SEQUENCE</scope>
</reference>
<accession>A0AAV2NA21</accession>
<dbReference type="PANTHER" id="PTHR21137">
    <property type="entry name" value="ODORANT RECEPTOR"/>
    <property type="match status" value="1"/>
</dbReference>
<name>A0AAV2NA21_9HYME</name>
<feature type="transmembrane region" description="Helical" evidence="10">
    <location>
        <begin position="175"/>
        <end position="195"/>
    </location>
</feature>
<evidence type="ECO:0000256" key="1">
    <source>
        <dbReference type="ARBA" id="ARBA00004651"/>
    </source>
</evidence>
<comment type="caution">
    <text evidence="10">Lacks conserved residue(s) required for the propagation of feature annotation.</text>
</comment>
<comment type="subcellular location">
    <subcellularLocation>
        <location evidence="1 10">Cell membrane</location>
        <topology evidence="1 10">Multi-pass membrane protein</topology>
    </subcellularLocation>
</comment>
<dbReference type="AlphaFoldDB" id="A0AAV2NA21"/>
<evidence type="ECO:0000256" key="2">
    <source>
        <dbReference type="ARBA" id="ARBA00022475"/>
    </source>
</evidence>
<evidence type="ECO:0000256" key="6">
    <source>
        <dbReference type="ARBA" id="ARBA00022989"/>
    </source>
</evidence>
<dbReference type="Pfam" id="PF02949">
    <property type="entry name" value="7tm_6"/>
    <property type="match status" value="1"/>
</dbReference>
<evidence type="ECO:0000256" key="3">
    <source>
        <dbReference type="ARBA" id="ARBA00022606"/>
    </source>
</evidence>
<evidence type="ECO:0000256" key="5">
    <source>
        <dbReference type="ARBA" id="ARBA00022725"/>
    </source>
</evidence>
<dbReference type="PANTHER" id="PTHR21137:SF35">
    <property type="entry name" value="ODORANT RECEPTOR 19A-RELATED"/>
    <property type="match status" value="1"/>
</dbReference>
<evidence type="ECO:0000256" key="7">
    <source>
        <dbReference type="ARBA" id="ARBA00023136"/>
    </source>
</evidence>
<dbReference type="EMBL" id="OZ034834">
    <property type="protein sequence ID" value="CAL1676386.1"/>
    <property type="molecule type" value="Genomic_DNA"/>
</dbReference>
<feature type="transmembrane region" description="Helical" evidence="10">
    <location>
        <begin position="44"/>
        <end position="67"/>
    </location>
</feature>
<gene>
    <name evidence="11" type="ORF">LPLAT_LOCUS2589</name>
</gene>
<feature type="transmembrane region" description="Helical" evidence="10">
    <location>
        <begin position="284"/>
        <end position="305"/>
    </location>
</feature>
<keyword evidence="9 10" id="KW-0807">Transducer</keyword>
<keyword evidence="4 10" id="KW-0812">Transmembrane</keyword>
<keyword evidence="6 10" id="KW-1133">Transmembrane helix</keyword>
<dbReference type="GO" id="GO:0004984">
    <property type="term" value="F:olfactory receptor activity"/>
    <property type="evidence" value="ECO:0007669"/>
    <property type="project" value="InterPro"/>
</dbReference>
<keyword evidence="3 10" id="KW-0716">Sensory transduction</keyword>
<keyword evidence="7 10" id="KW-0472">Membrane</keyword>
<dbReference type="InterPro" id="IPR004117">
    <property type="entry name" value="7tm6_olfct_rcpt"/>
</dbReference>
<dbReference type="GO" id="GO:0005549">
    <property type="term" value="F:odorant binding"/>
    <property type="evidence" value="ECO:0007669"/>
    <property type="project" value="InterPro"/>
</dbReference>
<feature type="transmembrane region" description="Helical" evidence="10">
    <location>
        <begin position="135"/>
        <end position="155"/>
    </location>
</feature>
<keyword evidence="5 10" id="KW-0552">Olfaction</keyword>
<keyword evidence="2" id="KW-1003">Cell membrane</keyword>
<protein>
    <recommendedName>
        <fullName evidence="10">Odorant receptor</fullName>
    </recommendedName>
</protein>
<dbReference type="GO" id="GO:0005886">
    <property type="term" value="C:plasma membrane"/>
    <property type="evidence" value="ECO:0007669"/>
    <property type="project" value="UniProtKB-SubCell"/>
</dbReference>
<evidence type="ECO:0000256" key="4">
    <source>
        <dbReference type="ARBA" id="ARBA00022692"/>
    </source>
</evidence>
<keyword evidence="8 10" id="KW-0675">Receptor</keyword>
<evidence type="ECO:0000256" key="10">
    <source>
        <dbReference type="RuleBase" id="RU351113"/>
    </source>
</evidence>
<feature type="transmembrane region" description="Helical" evidence="10">
    <location>
        <begin position="79"/>
        <end position="96"/>
    </location>
</feature>
<dbReference type="GO" id="GO:0007165">
    <property type="term" value="P:signal transduction"/>
    <property type="evidence" value="ECO:0007669"/>
    <property type="project" value="UniProtKB-KW"/>
</dbReference>
<comment type="similarity">
    <text evidence="10">Belongs to the insect chemoreceptor superfamily. Heteromeric odorant receptor channel (TC 1.A.69) family.</text>
</comment>
<proteinExistence type="inferred from homology"/>
<keyword evidence="12" id="KW-1185">Reference proteome</keyword>
<sequence>MDDTEEKKFKMNVLEFPFKVLTICGCWQPESWTSVYKHIMYRMYTVIIILLVNSFTLSQFMDIILIVDNTDDFCDNFCILLPMIITCFKLFSLLANRKYIIKLTDILTKEPCKPLKPNEIKIHYKFDKGIQSNTFHYAAMCLVTWISITFTSLMTNFGQRKLTFRAWVPFEYSSMTLFCLLYIHQLMGLIVGALLNAACDGLICGLMVHICSQFEILAYRLRTIMLYSDGVRNCVEQHCSIFRFAFLVNEKFRIIITIQFLMSMFEMCFNLYQITISKLDARCIRLALFMSCMLVEVFVYCWYGNEVKLKSLQFVDKIFEMEWLTLDKNLKRCLILMMTRTIRYIEITSAYTISMDLDSFVGVLKTSYSAYNLLQQMNE</sequence>
<organism evidence="11 12">
    <name type="scientific">Lasius platythorax</name>
    <dbReference type="NCBI Taxonomy" id="488582"/>
    <lineage>
        <taxon>Eukaryota</taxon>
        <taxon>Metazoa</taxon>
        <taxon>Ecdysozoa</taxon>
        <taxon>Arthropoda</taxon>
        <taxon>Hexapoda</taxon>
        <taxon>Insecta</taxon>
        <taxon>Pterygota</taxon>
        <taxon>Neoptera</taxon>
        <taxon>Endopterygota</taxon>
        <taxon>Hymenoptera</taxon>
        <taxon>Apocrita</taxon>
        <taxon>Aculeata</taxon>
        <taxon>Formicoidea</taxon>
        <taxon>Formicidae</taxon>
        <taxon>Formicinae</taxon>
        <taxon>Lasius</taxon>
        <taxon>Lasius</taxon>
    </lineage>
</organism>
<dbReference type="Proteomes" id="UP001497644">
    <property type="component" value="Chromosome 11"/>
</dbReference>